<feature type="compositionally biased region" description="Polar residues" evidence="1">
    <location>
        <begin position="20"/>
        <end position="29"/>
    </location>
</feature>
<name>B6H672_PENRW</name>
<feature type="region of interest" description="Disordered" evidence="1">
    <location>
        <begin position="1"/>
        <end position="40"/>
    </location>
</feature>
<evidence type="ECO:0000313" key="3">
    <source>
        <dbReference type="Proteomes" id="UP000000724"/>
    </source>
</evidence>
<dbReference type="Proteomes" id="UP000000724">
    <property type="component" value="Contig Pc00c15"/>
</dbReference>
<feature type="compositionally biased region" description="Basic and acidic residues" evidence="1">
    <location>
        <begin position="30"/>
        <end position="40"/>
    </location>
</feature>
<dbReference type="VEuPathDB" id="FungiDB:PCH_Pc15g01270"/>
<evidence type="ECO:0000256" key="1">
    <source>
        <dbReference type="SAM" id="MobiDB-lite"/>
    </source>
</evidence>
<gene>
    <name evidence="2" type="ORF">Pc15g01270</name>
    <name evidence="2" type="ORF">PCH_Pc15g01270</name>
</gene>
<keyword evidence="3" id="KW-1185">Reference proteome</keyword>
<accession>B6H672</accession>
<reference evidence="2 3" key="1">
    <citation type="journal article" date="2008" name="Nat. Biotechnol.">
        <title>Genome sequencing and analysis of the filamentous fungus Penicillium chrysogenum.</title>
        <authorList>
            <person name="van den Berg M.A."/>
            <person name="Albang R."/>
            <person name="Albermann K."/>
            <person name="Badger J.H."/>
            <person name="Daran J.-M."/>
            <person name="Driessen A.J.M."/>
            <person name="Garcia-Estrada C."/>
            <person name="Fedorova N.D."/>
            <person name="Harris D.M."/>
            <person name="Heijne W.H.M."/>
            <person name="Joardar V.S."/>
            <person name="Kiel J.A.K.W."/>
            <person name="Kovalchuk A."/>
            <person name="Martin J.F."/>
            <person name="Nierman W.C."/>
            <person name="Nijland J.G."/>
            <person name="Pronk J.T."/>
            <person name="Roubos J.A."/>
            <person name="van der Klei I.J."/>
            <person name="van Peij N.N.M.E."/>
            <person name="Veenhuis M."/>
            <person name="von Doehren H."/>
            <person name="Wagner C."/>
            <person name="Wortman J.R."/>
            <person name="Bovenberg R.A.L."/>
        </authorList>
    </citation>
    <scope>NUCLEOTIDE SEQUENCE [LARGE SCALE GENOMIC DNA]</scope>
    <source>
        <strain evidence="3">ATCC 28089 / DSM 1075 / NRRL 1951 / Wisconsin 54-1255</strain>
    </source>
</reference>
<proteinExistence type="predicted"/>
<dbReference type="AlphaFoldDB" id="B6H672"/>
<organism evidence="2 3">
    <name type="scientific">Penicillium rubens (strain ATCC 28089 / DSM 1075 / NRRL 1951 / Wisconsin 54-1255)</name>
    <name type="common">Penicillium chrysogenum</name>
    <dbReference type="NCBI Taxonomy" id="500485"/>
    <lineage>
        <taxon>Eukaryota</taxon>
        <taxon>Fungi</taxon>
        <taxon>Dikarya</taxon>
        <taxon>Ascomycota</taxon>
        <taxon>Pezizomycotina</taxon>
        <taxon>Eurotiomycetes</taxon>
        <taxon>Eurotiomycetidae</taxon>
        <taxon>Eurotiales</taxon>
        <taxon>Aspergillaceae</taxon>
        <taxon>Penicillium</taxon>
        <taxon>Penicillium chrysogenum species complex</taxon>
    </lineage>
</organism>
<evidence type="ECO:0000313" key="2">
    <source>
        <dbReference type="EMBL" id="CAP83013.1"/>
    </source>
</evidence>
<dbReference type="EMBL" id="AM920430">
    <property type="protein sequence ID" value="CAP83013.1"/>
    <property type="molecule type" value="Genomic_DNA"/>
</dbReference>
<protein>
    <submittedName>
        <fullName evidence="2">Uncharacterized protein</fullName>
    </submittedName>
</protein>
<dbReference type="HOGENOM" id="CLU_2050402_0_0_1"/>
<sequence>MEYISGQAGPFKSSCLGKVVTNNQPSNEGSHSKHSQDEQVARVHTIEDALDGVRGNLSMLISAAEQINHTCAGVAEPFPFFGSQAGDESNFAPGLSANDCYDRKLIGGHSKANSPSSGTE</sequence>